<dbReference type="AlphaFoldDB" id="A0AAD0TQ96"/>
<keyword evidence="2" id="KW-1133">Transmembrane helix</keyword>
<reference evidence="3 4" key="1">
    <citation type="submission" date="2018-10" db="EMBL/GenBank/DDBJ databases">
        <title>Genome seuquencing of Lactobacillus species.</title>
        <authorList>
            <person name="Baek C."/>
            <person name="Yi H."/>
        </authorList>
    </citation>
    <scope>NUCLEOTIDE SEQUENCE [LARGE SCALE GENOMIC DNA]</scope>
    <source>
        <strain evidence="3 4">DSM 10667</strain>
    </source>
</reference>
<evidence type="ECO:0000256" key="1">
    <source>
        <dbReference type="SAM" id="MobiDB-lite"/>
    </source>
</evidence>
<dbReference type="RefSeq" id="WP_033611999.1">
    <property type="nucleotide sequence ID" value="NZ_BJZG01000016.1"/>
</dbReference>
<sequence>METFAEIMFFISLLIFIYFICQGIFKLIKGGGSKRSFKYGLIALAASFLFVIVGLIANPVKNTVSSKDTIAHPKKISTSKIESDDKRSNKKHSNKSSSKRSDSKKTSSNKTSNIKKKSSENNSDTKKTVAKKSSSKNKASAKKATKKQYNFNKVKLGMTKSKIISILGKPDSDTSGTLSYGKDYLMLNEKGKLFSGSPKAIQKQIDANIKKEKASSSKKVENDRELRSYAKIFGQKDVETLQKYVGTVYSSIETSSGMAYGYSTEYGMLYRLDDSSTGITHVYKDGLGDSGTQLYVGQTIKQKQRKNYYYYN</sequence>
<feature type="compositionally biased region" description="Basic and acidic residues" evidence="1">
    <location>
        <begin position="117"/>
        <end position="127"/>
    </location>
</feature>
<name>A0AAD0TQ96_9LACO</name>
<dbReference type="EMBL" id="CP032744">
    <property type="protein sequence ID" value="AYJ39258.1"/>
    <property type="molecule type" value="Genomic_DNA"/>
</dbReference>
<feature type="compositionally biased region" description="Basic residues" evidence="1">
    <location>
        <begin position="88"/>
        <end position="98"/>
    </location>
</feature>
<feature type="transmembrane region" description="Helical" evidence="2">
    <location>
        <begin position="37"/>
        <end position="57"/>
    </location>
</feature>
<evidence type="ECO:0000313" key="3">
    <source>
        <dbReference type="EMBL" id="AYJ39258.1"/>
    </source>
</evidence>
<keyword evidence="2" id="KW-0812">Transmembrane</keyword>
<proteinExistence type="predicted"/>
<gene>
    <name evidence="3" type="ORF">LP667_10805</name>
</gene>
<accession>A0AAD0TQ96</accession>
<dbReference type="Proteomes" id="UP000277896">
    <property type="component" value="Chromosome"/>
</dbReference>
<organism evidence="3 4">
    <name type="scientific">Lactiplantibacillus paraplantarum</name>
    <dbReference type="NCBI Taxonomy" id="60520"/>
    <lineage>
        <taxon>Bacteria</taxon>
        <taxon>Bacillati</taxon>
        <taxon>Bacillota</taxon>
        <taxon>Bacilli</taxon>
        <taxon>Lactobacillales</taxon>
        <taxon>Lactobacillaceae</taxon>
        <taxon>Lactiplantibacillus</taxon>
    </lineage>
</organism>
<evidence type="ECO:0000313" key="4">
    <source>
        <dbReference type="Proteomes" id="UP000277896"/>
    </source>
</evidence>
<feature type="transmembrane region" description="Helical" evidence="2">
    <location>
        <begin position="6"/>
        <end position="25"/>
    </location>
</feature>
<keyword evidence="2" id="KW-0472">Membrane</keyword>
<feature type="region of interest" description="Disordered" evidence="1">
    <location>
        <begin position="75"/>
        <end position="146"/>
    </location>
</feature>
<protein>
    <submittedName>
        <fullName evidence="3">Uncharacterized protein</fullName>
    </submittedName>
</protein>
<evidence type="ECO:0000256" key="2">
    <source>
        <dbReference type="SAM" id="Phobius"/>
    </source>
</evidence>
<feature type="compositionally biased region" description="Basic residues" evidence="1">
    <location>
        <begin position="128"/>
        <end position="146"/>
    </location>
</feature>
<dbReference type="KEGG" id="lpx:ASU28_10590"/>